<dbReference type="GO" id="GO:0005262">
    <property type="term" value="F:calcium channel activity"/>
    <property type="evidence" value="ECO:0007669"/>
    <property type="project" value="TreeGrafter"/>
</dbReference>
<dbReference type="InterPro" id="IPR004481">
    <property type="entry name" value="K/Na/Ca-exchanger"/>
</dbReference>
<dbReference type="Pfam" id="PF01699">
    <property type="entry name" value="Na_Ca_ex"/>
    <property type="match status" value="2"/>
</dbReference>
<dbReference type="EMBL" id="BX950229">
    <property type="protein sequence ID" value="CAF30624.1"/>
    <property type="molecule type" value="Genomic_DNA"/>
</dbReference>
<name>Q6LYC3_METMP</name>
<protein>
    <submittedName>
        <fullName evidence="7">K+-dependent Na+/Ca+ exchanger related-protein:Sodium/calcium exchanger membrane region</fullName>
    </submittedName>
</protein>
<evidence type="ECO:0000259" key="6">
    <source>
        <dbReference type="Pfam" id="PF01699"/>
    </source>
</evidence>
<dbReference type="GO" id="GO:0006874">
    <property type="term" value="P:intracellular calcium ion homeostasis"/>
    <property type="evidence" value="ECO:0007669"/>
    <property type="project" value="TreeGrafter"/>
</dbReference>
<dbReference type="Proteomes" id="UP000000590">
    <property type="component" value="Chromosome"/>
</dbReference>
<dbReference type="STRING" id="267377.MMP1068"/>
<evidence type="ECO:0000313" key="8">
    <source>
        <dbReference type="Proteomes" id="UP000000590"/>
    </source>
</evidence>
<dbReference type="PATRIC" id="fig|267377.15.peg.1101"/>
<feature type="transmembrane region" description="Helical" evidence="5">
    <location>
        <begin position="167"/>
        <end position="186"/>
    </location>
</feature>
<feature type="domain" description="Sodium/calcium exchanger membrane region" evidence="6">
    <location>
        <begin position="167"/>
        <end position="318"/>
    </location>
</feature>
<dbReference type="EnsemblBacteria" id="CAF30624">
    <property type="protein sequence ID" value="CAF30624"/>
    <property type="gene ID" value="MMP1068"/>
</dbReference>
<evidence type="ECO:0000256" key="1">
    <source>
        <dbReference type="ARBA" id="ARBA00004141"/>
    </source>
</evidence>
<reference evidence="7 8" key="1">
    <citation type="journal article" date="2004" name="J. Bacteriol.">
        <title>Complete genome sequence of the genetically tractable hydrogenotrophic methanogen Methanococcus maripaludis.</title>
        <authorList>
            <person name="Hendrickson E.L."/>
            <person name="Kaul R."/>
            <person name="Zhou Y."/>
            <person name="Bovee D."/>
            <person name="Chapman P."/>
            <person name="Chung J."/>
            <person name="Conway de Macario E."/>
            <person name="Dodsworth J.A."/>
            <person name="Gillett W."/>
            <person name="Graham D.E."/>
            <person name="Hackett M."/>
            <person name="Haydock A.K."/>
            <person name="Kang A."/>
            <person name="Land M.L."/>
            <person name="Levy R."/>
            <person name="Lie T.J."/>
            <person name="Major T.A."/>
            <person name="Moore B.C."/>
            <person name="Porat I."/>
            <person name="Palmeiri A."/>
            <person name="Rouse G."/>
            <person name="Saenphimmachak C."/>
            <person name="Soll D."/>
            <person name="Van Dien S."/>
            <person name="Wang T."/>
            <person name="Whitman W.B."/>
            <person name="Xia Q."/>
            <person name="Zhang Y."/>
            <person name="Larimer F.W."/>
            <person name="Olson M.V."/>
            <person name="Leigh J.A."/>
        </authorList>
    </citation>
    <scope>NUCLEOTIDE SEQUENCE [LARGE SCALE GENOMIC DNA]</scope>
    <source>
        <strain evidence="8">S2 / LL</strain>
    </source>
</reference>
<keyword evidence="4 5" id="KW-0472">Membrane</keyword>
<feature type="transmembrane region" description="Helical" evidence="5">
    <location>
        <begin position="260"/>
        <end position="278"/>
    </location>
</feature>
<dbReference type="KEGG" id="mmp:MMP1068"/>
<feature type="transmembrane region" description="Helical" evidence="5">
    <location>
        <begin position="113"/>
        <end position="146"/>
    </location>
</feature>
<organism evidence="8">
    <name type="scientific">Methanococcus maripaludis (strain DSM 14266 / JCM 13030 / NBRC 101832 / S2 / LL)</name>
    <dbReference type="NCBI Taxonomy" id="267377"/>
    <lineage>
        <taxon>Archaea</taxon>
        <taxon>Methanobacteriati</taxon>
        <taxon>Methanobacteriota</taxon>
        <taxon>Methanomada group</taxon>
        <taxon>Methanococci</taxon>
        <taxon>Methanococcales</taxon>
        <taxon>Methanococcaceae</taxon>
        <taxon>Methanococcus</taxon>
    </lineage>
</organism>
<keyword evidence="8" id="KW-1185">Reference proteome</keyword>
<feature type="transmembrane region" description="Helical" evidence="5">
    <location>
        <begin position="299"/>
        <end position="321"/>
    </location>
</feature>
<feature type="transmembrane region" description="Helical" evidence="5">
    <location>
        <begin position="78"/>
        <end position="101"/>
    </location>
</feature>
<dbReference type="eggNOG" id="arCOG02881">
    <property type="taxonomic scope" value="Archaea"/>
</dbReference>
<dbReference type="GO" id="GO:0008273">
    <property type="term" value="F:calcium, potassium:sodium antiporter activity"/>
    <property type="evidence" value="ECO:0007669"/>
    <property type="project" value="TreeGrafter"/>
</dbReference>
<dbReference type="InterPro" id="IPR044880">
    <property type="entry name" value="NCX_ion-bd_dom_sf"/>
</dbReference>
<sequence length="322" mass="34518">MVRNMLIESVLFLAAGLFMLSYGSDWFVLGASRVAKQFNISSFVIGATIVAFGTSLPEIVTSAYAASTGSVELAVGNALGSCIANIGLVLGLSLIISTVFIKNRSVLKNGYLYIIYTIIFTAIGYNGFSFFDGIFLLFLLLVYVVYTIKSGEMDDEEHEKSITFKKAIIYLLIGLLFVILGSSFFVDGAKGLASAFGVSEKIIGFTIVAFGTSLPELSVSFAAARQKLGGIVIGNVIGSNIANMFGALAIASIIHEIPAVKFELSVNILMVLLLIAMMSKEKIKAVLNLNSTKEYLSKITKADGLILILIYLLFVLGLTGIF</sequence>
<keyword evidence="3 5" id="KW-1133">Transmembrane helix</keyword>
<dbReference type="GO" id="GO:0005886">
    <property type="term" value="C:plasma membrane"/>
    <property type="evidence" value="ECO:0007669"/>
    <property type="project" value="TreeGrafter"/>
</dbReference>
<feature type="domain" description="Sodium/calcium exchanger membrane region" evidence="6">
    <location>
        <begin position="9"/>
        <end position="148"/>
    </location>
</feature>
<feature type="transmembrane region" description="Helical" evidence="5">
    <location>
        <begin position="40"/>
        <end position="66"/>
    </location>
</feature>
<evidence type="ECO:0000256" key="4">
    <source>
        <dbReference type="ARBA" id="ARBA00023136"/>
    </source>
</evidence>
<proteinExistence type="predicted"/>
<comment type="subcellular location">
    <subcellularLocation>
        <location evidence="1">Membrane</location>
        <topology evidence="1">Multi-pass membrane protein</topology>
    </subcellularLocation>
</comment>
<feature type="transmembrane region" description="Helical" evidence="5">
    <location>
        <begin position="231"/>
        <end position="254"/>
    </location>
</feature>
<gene>
    <name evidence="7" type="ordered locus">MMP1068</name>
</gene>
<accession>Q6LYC3</accession>
<evidence type="ECO:0000256" key="3">
    <source>
        <dbReference type="ARBA" id="ARBA00022989"/>
    </source>
</evidence>
<dbReference type="Gene3D" id="1.20.1420.30">
    <property type="entry name" value="NCX, central ion-binding region"/>
    <property type="match status" value="1"/>
</dbReference>
<dbReference type="AlphaFoldDB" id="Q6LYC3"/>
<feature type="transmembrane region" description="Helical" evidence="5">
    <location>
        <begin position="202"/>
        <end position="224"/>
    </location>
</feature>
<dbReference type="PANTHER" id="PTHR10846">
    <property type="entry name" value="SODIUM/POTASSIUM/CALCIUM EXCHANGER"/>
    <property type="match status" value="1"/>
</dbReference>
<dbReference type="NCBIfam" id="TIGR00367">
    <property type="entry name" value="calcium/sodium antiporter"/>
    <property type="match status" value="1"/>
</dbReference>
<dbReference type="InterPro" id="IPR004837">
    <property type="entry name" value="NaCa_Exmemb"/>
</dbReference>
<keyword evidence="2 5" id="KW-0812">Transmembrane</keyword>
<evidence type="ECO:0000313" key="7">
    <source>
        <dbReference type="EMBL" id="CAF30624.1"/>
    </source>
</evidence>
<dbReference type="PANTHER" id="PTHR10846:SF8">
    <property type="entry name" value="INNER MEMBRANE PROTEIN YRBG"/>
    <property type="match status" value="1"/>
</dbReference>
<evidence type="ECO:0000256" key="2">
    <source>
        <dbReference type="ARBA" id="ARBA00022692"/>
    </source>
</evidence>
<evidence type="ECO:0000256" key="5">
    <source>
        <dbReference type="SAM" id="Phobius"/>
    </source>
</evidence>
<dbReference type="HOGENOM" id="CLU_007948_0_1_2"/>